<reference evidence="2" key="2">
    <citation type="submission" date="2023-06" db="EMBL/GenBank/DDBJ databases">
        <authorList>
            <consortium name="Lawrence Berkeley National Laboratory"/>
            <person name="Haridas S."/>
            <person name="Hensen N."/>
            <person name="Bonometti L."/>
            <person name="Westerberg I."/>
            <person name="Brannstrom I.O."/>
            <person name="Guillou S."/>
            <person name="Cros-Aarteil S."/>
            <person name="Calhoun S."/>
            <person name="Kuo A."/>
            <person name="Mondo S."/>
            <person name="Pangilinan J."/>
            <person name="Riley R."/>
            <person name="LaButti K."/>
            <person name="Andreopoulos B."/>
            <person name="Lipzen A."/>
            <person name="Chen C."/>
            <person name="Yanf M."/>
            <person name="Daum C."/>
            <person name="Ng V."/>
            <person name="Clum A."/>
            <person name="Steindorff A."/>
            <person name="Ohm R."/>
            <person name="Martin F."/>
            <person name="Silar P."/>
            <person name="Natvig D."/>
            <person name="Lalanne C."/>
            <person name="Gautier V."/>
            <person name="Ament-velasquez S.L."/>
            <person name="Kruys A."/>
            <person name="Hutchinson M.I."/>
            <person name="Powell A.J."/>
            <person name="Barry K."/>
            <person name="Miller A.N."/>
            <person name="Grigoriev I.V."/>
            <person name="Debuchy R."/>
            <person name="Gladieux P."/>
            <person name="Thoren M.H."/>
            <person name="Johannesson H."/>
        </authorList>
    </citation>
    <scope>NUCLEOTIDE SEQUENCE</scope>
    <source>
        <strain evidence="2">CBS 232.78</strain>
    </source>
</reference>
<feature type="region of interest" description="Disordered" evidence="1">
    <location>
        <begin position="307"/>
        <end position="361"/>
    </location>
</feature>
<dbReference type="EMBL" id="JAULSW010000002">
    <property type="protein sequence ID" value="KAK3389976.1"/>
    <property type="molecule type" value="Genomic_DNA"/>
</dbReference>
<protein>
    <submittedName>
        <fullName evidence="2">Uncharacterized protein</fullName>
    </submittedName>
</protein>
<sequence>MHDDAALTTKLAQIVVQKLEDEVIPCCVTGTGALHYYGVPRLVDTVEICVPDDFFGVAKDLFDSNSAFEKGPAGPEPTRQKPLTHTYPSYVHCELKKLFRLMPCSEFNFKSDLAERIVRDKHGVPFPALDTFARSLVDNQQFADLEDLIDGMDLDDAWAEVFLDLDRVDAAYFQARNKAIELAFAGTEHDAALFKLFEAPLLLPKRQLLKQRWHSIVWDKQKRLDHWQSPALWATKYKARSLADLMDAKTLRGDQRELQEFTARDLVDAIDILMGVTPKKVKTLMKENIPWRVKVECAPIIKEEEECNTPTKKGGSPKKKDDSPKKKDATPKKKENMPRKEDSPAKKNDDSPKTGEIKIHNVVNQTTERYLFPL</sequence>
<comment type="caution">
    <text evidence="2">The sequence shown here is derived from an EMBL/GenBank/DDBJ whole genome shotgun (WGS) entry which is preliminary data.</text>
</comment>
<dbReference type="AlphaFoldDB" id="A0AAE0U3X9"/>
<evidence type="ECO:0000256" key="1">
    <source>
        <dbReference type="SAM" id="MobiDB-lite"/>
    </source>
</evidence>
<reference evidence="2" key="1">
    <citation type="journal article" date="2023" name="Mol. Phylogenet. Evol.">
        <title>Genome-scale phylogeny and comparative genomics of the fungal order Sordariales.</title>
        <authorList>
            <person name="Hensen N."/>
            <person name="Bonometti L."/>
            <person name="Westerberg I."/>
            <person name="Brannstrom I.O."/>
            <person name="Guillou S."/>
            <person name="Cros-Aarteil S."/>
            <person name="Calhoun S."/>
            <person name="Haridas S."/>
            <person name="Kuo A."/>
            <person name="Mondo S."/>
            <person name="Pangilinan J."/>
            <person name="Riley R."/>
            <person name="LaButti K."/>
            <person name="Andreopoulos B."/>
            <person name="Lipzen A."/>
            <person name="Chen C."/>
            <person name="Yan M."/>
            <person name="Daum C."/>
            <person name="Ng V."/>
            <person name="Clum A."/>
            <person name="Steindorff A."/>
            <person name="Ohm R.A."/>
            <person name="Martin F."/>
            <person name="Silar P."/>
            <person name="Natvig D.O."/>
            <person name="Lalanne C."/>
            <person name="Gautier V."/>
            <person name="Ament-Velasquez S.L."/>
            <person name="Kruys A."/>
            <person name="Hutchinson M.I."/>
            <person name="Powell A.J."/>
            <person name="Barry K."/>
            <person name="Miller A.N."/>
            <person name="Grigoriev I.V."/>
            <person name="Debuchy R."/>
            <person name="Gladieux P."/>
            <person name="Hiltunen Thoren M."/>
            <person name="Johannesson H."/>
        </authorList>
    </citation>
    <scope>NUCLEOTIDE SEQUENCE</scope>
    <source>
        <strain evidence="2">CBS 232.78</strain>
    </source>
</reference>
<evidence type="ECO:0000313" key="3">
    <source>
        <dbReference type="Proteomes" id="UP001285441"/>
    </source>
</evidence>
<organism evidence="2 3">
    <name type="scientific">Podospora didyma</name>
    <dbReference type="NCBI Taxonomy" id="330526"/>
    <lineage>
        <taxon>Eukaryota</taxon>
        <taxon>Fungi</taxon>
        <taxon>Dikarya</taxon>
        <taxon>Ascomycota</taxon>
        <taxon>Pezizomycotina</taxon>
        <taxon>Sordariomycetes</taxon>
        <taxon>Sordariomycetidae</taxon>
        <taxon>Sordariales</taxon>
        <taxon>Podosporaceae</taxon>
        <taxon>Podospora</taxon>
    </lineage>
</organism>
<name>A0AAE0U3X9_9PEZI</name>
<gene>
    <name evidence="2" type="ORF">B0H63DRAFT_446134</name>
</gene>
<evidence type="ECO:0000313" key="2">
    <source>
        <dbReference type="EMBL" id="KAK3389976.1"/>
    </source>
</evidence>
<dbReference type="Proteomes" id="UP001285441">
    <property type="component" value="Unassembled WGS sequence"/>
</dbReference>
<proteinExistence type="predicted"/>
<feature type="compositionally biased region" description="Basic and acidic residues" evidence="1">
    <location>
        <begin position="318"/>
        <end position="359"/>
    </location>
</feature>
<keyword evidence="3" id="KW-1185">Reference proteome</keyword>
<accession>A0AAE0U3X9</accession>